<dbReference type="HOGENOM" id="CLU_3046261_0_0_6"/>
<evidence type="ECO:0000313" key="2">
    <source>
        <dbReference type="EMBL" id="AGH45865.1"/>
    </source>
</evidence>
<dbReference type="PATRIC" id="fig|1129794.4.peg.3744"/>
<dbReference type="AlphaFoldDB" id="K7A9V3"/>
<sequence length="54" mass="6323">MTLVSNTFFDDEMWLLTNLRELHALFEDQNKASKPVHPKKEGEKSIGPLDFFKE</sequence>
<keyword evidence="3" id="KW-1185">Reference proteome</keyword>
<organism evidence="2 3">
    <name type="scientific">Paraglaciecola psychrophila 170</name>
    <dbReference type="NCBI Taxonomy" id="1129794"/>
    <lineage>
        <taxon>Bacteria</taxon>
        <taxon>Pseudomonadati</taxon>
        <taxon>Pseudomonadota</taxon>
        <taxon>Gammaproteobacteria</taxon>
        <taxon>Alteromonadales</taxon>
        <taxon>Alteromonadaceae</taxon>
        <taxon>Paraglaciecola</taxon>
    </lineage>
</organism>
<dbReference type="EMBL" id="CP003837">
    <property type="protein sequence ID" value="AGH45865.1"/>
    <property type="molecule type" value="Genomic_DNA"/>
</dbReference>
<reference evidence="2 3" key="1">
    <citation type="journal article" date="2013" name="Genome Announc.">
        <title>Complete Genome Sequence of Glaciecola psychrophila Strain 170T.</title>
        <authorList>
            <person name="Yin J."/>
            <person name="Chen J."/>
            <person name="Liu G."/>
            <person name="Yu Y."/>
            <person name="Song L."/>
            <person name="Wang X."/>
            <person name="Qu X."/>
        </authorList>
    </citation>
    <scope>NUCLEOTIDE SEQUENCE [LARGE SCALE GENOMIC DNA]</scope>
    <source>
        <strain evidence="2 3">170</strain>
    </source>
</reference>
<evidence type="ECO:0000313" key="3">
    <source>
        <dbReference type="Proteomes" id="UP000011864"/>
    </source>
</evidence>
<dbReference type="KEGG" id="gps:C427_3757"/>
<feature type="region of interest" description="Disordered" evidence="1">
    <location>
        <begin position="30"/>
        <end position="54"/>
    </location>
</feature>
<evidence type="ECO:0000256" key="1">
    <source>
        <dbReference type="SAM" id="MobiDB-lite"/>
    </source>
</evidence>
<protein>
    <submittedName>
        <fullName evidence="2">Uncharacterized protein</fullName>
    </submittedName>
</protein>
<gene>
    <name evidence="2" type="ORF">C427_3757</name>
</gene>
<name>K7A9V3_9ALTE</name>
<accession>K7A9V3</accession>
<dbReference type="RefSeq" id="WP_007637765.1">
    <property type="nucleotide sequence ID" value="NC_020514.1"/>
</dbReference>
<dbReference type="Proteomes" id="UP000011864">
    <property type="component" value="Chromosome"/>
</dbReference>
<proteinExistence type="predicted"/>